<reference evidence="5" key="2">
    <citation type="submission" date="2023-06" db="EMBL/GenBank/DDBJ databases">
        <authorList>
            <consortium name="Lawrence Berkeley National Laboratory"/>
            <person name="Haridas S."/>
            <person name="Hensen N."/>
            <person name="Bonometti L."/>
            <person name="Westerberg I."/>
            <person name="Brannstrom I.O."/>
            <person name="Guillou S."/>
            <person name="Cros-Aarteil S."/>
            <person name="Calhoun S."/>
            <person name="Kuo A."/>
            <person name="Mondo S."/>
            <person name="Pangilinan J."/>
            <person name="Riley R."/>
            <person name="Labutti K."/>
            <person name="Andreopoulos B."/>
            <person name="Lipzen A."/>
            <person name="Chen C."/>
            <person name="Yanf M."/>
            <person name="Daum C."/>
            <person name="Ng V."/>
            <person name="Clum A."/>
            <person name="Steindorff A."/>
            <person name="Ohm R."/>
            <person name="Martin F."/>
            <person name="Silar P."/>
            <person name="Natvig D."/>
            <person name="Lalanne C."/>
            <person name="Gautier V."/>
            <person name="Ament-Velasquez S.L."/>
            <person name="Kruys A."/>
            <person name="Hutchinson M.I."/>
            <person name="Powell A.J."/>
            <person name="Barry K."/>
            <person name="Miller A.N."/>
            <person name="Grigoriev I.V."/>
            <person name="Debuchy R."/>
            <person name="Gladieux P."/>
            <person name="Thoren M.H."/>
            <person name="Johannesson H."/>
        </authorList>
    </citation>
    <scope>NUCLEOTIDE SEQUENCE</scope>
    <source>
        <strain evidence="5">CBS 118394</strain>
    </source>
</reference>
<dbReference type="AlphaFoldDB" id="A0AAE0IU07"/>
<dbReference type="Gene3D" id="1.10.246.220">
    <property type="match status" value="1"/>
</dbReference>
<reference evidence="5" key="1">
    <citation type="journal article" date="2023" name="Mol. Phylogenet. Evol.">
        <title>Genome-scale phylogeny and comparative genomics of the fungal order Sordariales.</title>
        <authorList>
            <person name="Hensen N."/>
            <person name="Bonometti L."/>
            <person name="Westerberg I."/>
            <person name="Brannstrom I.O."/>
            <person name="Guillou S."/>
            <person name="Cros-Aarteil S."/>
            <person name="Calhoun S."/>
            <person name="Haridas S."/>
            <person name="Kuo A."/>
            <person name="Mondo S."/>
            <person name="Pangilinan J."/>
            <person name="Riley R."/>
            <person name="LaButti K."/>
            <person name="Andreopoulos B."/>
            <person name="Lipzen A."/>
            <person name="Chen C."/>
            <person name="Yan M."/>
            <person name="Daum C."/>
            <person name="Ng V."/>
            <person name="Clum A."/>
            <person name="Steindorff A."/>
            <person name="Ohm R.A."/>
            <person name="Martin F."/>
            <person name="Silar P."/>
            <person name="Natvig D.O."/>
            <person name="Lalanne C."/>
            <person name="Gautier V."/>
            <person name="Ament-Velasquez S.L."/>
            <person name="Kruys A."/>
            <person name="Hutchinson M.I."/>
            <person name="Powell A.J."/>
            <person name="Barry K."/>
            <person name="Miller A.N."/>
            <person name="Grigoriev I.V."/>
            <person name="Debuchy R."/>
            <person name="Gladieux P."/>
            <person name="Hiltunen Thoren M."/>
            <person name="Johannesson H."/>
        </authorList>
    </citation>
    <scope>NUCLEOTIDE SEQUENCE</scope>
    <source>
        <strain evidence="5">CBS 118394</strain>
    </source>
</reference>
<feature type="compositionally biased region" description="Polar residues" evidence="2">
    <location>
        <begin position="77"/>
        <end position="93"/>
    </location>
</feature>
<feature type="compositionally biased region" description="Basic and acidic residues" evidence="2">
    <location>
        <begin position="372"/>
        <end position="385"/>
    </location>
</feature>
<evidence type="ECO:0000256" key="2">
    <source>
        <dbReference type="SAM" id="MobiDB-lite"/>
    </source>
</evidence>
<feature type="compositionally biased region" description="Basic residues" evidence="2">
    <location>
        <begin position="340"/>
        <end position="349"/>
    </location>
</feature>
<feature type="compositionally biased region" description="Polar residues" evidence="2">
    <location>
        <begin position="48"/>
        <end position="58"/>
    </location>
</feature>
<evidence type="ECO:0000259" key="3">
    <source>
        <dbReference type="PROSITE" id="PS50090"/>
    </source>
</evidence>
<dbReference type="PROSITE" id="PS51294">
    <property type="entry name" value="HTH_MYB"/>
    <property type="match status" value="1"/>
</dbReference>
<feature type="domain" description="Myb-like" evidence="3">
    <location>
        <begin position="225"/>
        <end position="278"/>
    </location>
</feature>
<dbReference type="Gene3D" id="1.10.10.60">
    <property type="entry name" value="Homeodomain-like"/>
    <property type="match status" value="1"/>
</dbReference>
<dbReference type="SUPFAM" id="SSF46689">
    <property type="entry name" value="Homeodomain-like"/>
    <property type="match status" value="2"/>
</dbReference>
<feature type="region of interest" description="Disordered" evidence="2">
    <location>
        <begin position="12"/>
        <end position="99"/>
    </location>
</feature>
<protein>
    <submittedName>
        <fullName evidence="5">Uncharacterized protein</fullName>
    </submittedName>
</protein>
<evidence type="ECO:0000313" key="6">
    <source>
        <dbReference type="Proteomes" id="UP001283341"/>
    </source>
</evidence>
<evidence type="ECO:0000259" key="4">
    <source>
        <dbReference type="PROSITE" id="PS51294"/>
    </source>
</evidence>
<dbReference type="PANTHER" id="PTHR46734:SF1">
    <property type="entry name" value="TELOMERIC REPEAT-BINDING FACTOR 1"/>
    <property type="match status" value="1"/>
</dbReference>
<comment type="caution">
    <text evidence="5">The sequence shown here is derived from an EMBL/GenBank/DDBJ whole genome shotgun (WGS) entry which is preliminary data.</text>
</comment>
<organism evidence="5 6">
    <name type="scientific">Apodospora peruviana</name>
    <dbReference type="NCBI Taxonomy" id="516989"/>
    <lineage>
        <taxon>Eukaryota</taxon>
        <taxon>Fungi</taxon>
        <taxon>Dikarya</taxon>
        <taxon>Ascomycota</taxon>
        <taxon>Pezizomycotina</taxon>
        <taxon>Sordariomycetes</taxon>
        <taxon>Sordariomycetidae</taxon>
        <taxon>Sordariales</taxon>
        <taxon>Lasiosphaeriaceae</taxon>
        <taxon>Apodospora</taxon>
    </lineage>
</organism>
<sequence length="553" mass="61760">MATIEPRLIHLLNNSQPSNRPPGQHLPSLGTSGPPVSLPPIEFESAPPVQSSSTQHPSYYTWVDEGPATHAARADNGFSSESGTRNAISSRPLQSLHGEPEVNVHTLPLRMFVEDTAGVTEDPSTKKRHMALTTKDDFVQLPQPLKKQKSTQQVVPPVPPIINGLHEPPPNAAVFPPISARAFDTREAPELPALREPSNNAEDWNGTAPMSDVDRGIDYPRVKRRAAKPRRKWSEEETNHLLLGVSRHGVGKWTSILDDPDFKFNERTAGDLKDRFRTCCPEELRGMTGAKKRSNNDNNVSYGYSTHDDKWKSKNGLGLENALTDQERPGEKEDESAPNKQRKSRAHRKKMEDLEELGIRGPFKKSVRRERRPFSEQDDKEILDGLDHYGPAWTKIQRDPKYNLSSRQPTDLRDRVRNKYPEIYAKIEKGSFQVTDAVVHHVPSKGVLEPSLSTNMSTSFGSTMPAVSASSLEPALTRASSRDDMSRWRVANGLPPWETTESPRAHSDPFITDPSSSFLHNTAPEMGIGRLLQDDARVGPAETDRSRSHGRWP</sequence>
<keyword evidence="1" id="KW-0539">Nucleus</keyword>
<feature type="compositionally biased region" description="Basic and acidic residues" evidence="2">
    <location>
        <begin position="325"/>
        <end position="337"/>
    </location>
</feature>
<dbReference type="InterPro" id="IPR052450">
    <property type="entry name" value="TRBD-Containing_Protein"/>
</dbReference>
<proteinExistence type="predicted"/>
<dbReference type="Pfam" id="PF00249">
    <property type="entry name" value="Myb_DNA-binding"/>
    <property type="match status" value="1"/>
</dbReference>
<dbReference type="EMBL" id="JAUEDM010000001">
    <property type="protein sequence ID" value="KAK3330955.1"/>
    <property type="molecule type" value="Genomic_DNA"/>
</dbReference>
<dbReference type="PROSITE" id="PS50090">
    <property type="entry name" value="MYB_LIKE"/>
    <property type="match status" value="1"/>
</dbReference>
<dbReference type="InterPro" id="IPR001005">
    <property type="entry name" value="SANT/Myb"/>
</dbReference>
<dbReference type="InterPro" id="IPR017930">
    <property type="entry name" value="Myb_dom"/>
</dbReference>
<accession>A0AAE0IU07</accession>
<dbReference type="SMART" id="SM00717">
    <property type="entry name" value="SANT"/>
    <property type="match status" value="2"/>
</dbReference>
<feature type="compositionally biased region" description="Basic and acidic residues" evidence="2">
    <location>
        <begin position="532"/>
        <end position="547"/>
    </location>
</feature>
<keyword evidence="6" id="KW-1185">Reference proteome</keyword>
<feature type="compositionally biased region" description="Basic residues" evidence="2">
    <location>
        <begin position="362"/>
        <end position="371"/>
    </location>
</feature>
<dbReference type="PANTHER" id="PTHR46734">
    <property type="entry name" value="TELOMERIC REPEAT-BINDING FACTOR 1 TERF1"/>
    <property type="match status" value="1"/>
</dbReference>
<dbReference type="Proteomes" id="UP001283341">
    <property type="component" value="Unassembled WGS sequence"/>
</dbReference>
<evidence type="ECO:0000256" key="1">
    <source>
        <dbReference type="ARBA" id="ARBA00023242"/>
    </source>
</evidence>
<feature type="region of interest" description="Disordered" evidence="2">
    <location>
        <begin position="493"/>
        <end position="553"/>
    </location>
</feature>
<evidence type="ECO:0000313" key="5">
    <source>
        <dbReference type="EMBL" id="KAK3330955.1"/>
    </source>
</evidence>
<feature type="domain" description="HTH myb-type" evidence="4">
    <location>
        <begin position="225"/>
        <end position="284"/>
    </location>
</feature>
<dbReference type="CDD" id="cd11660">
    <property type="entry name" value="SANT_TRF"/>
    <property type="match status" value="2"/>
</dbReference>
<name>A0AAE0IU07_9PEZI</name>
<dbReference type="InterPro" id="IPR009057">
    <property type="entry name" value="Homeodomain-like_sf"/>
</dbReference>
<feature type="region of interest" description="Disordered" evidence="2">
    <location>
        <begin position="322"/>
        <end position="385"/>
    </location>
</feature>
<gene>
    <name evidence="5" type="ORF">B0H66DRAFT_528296</name>
</gene>